<name>A0A3B0UPK0_9ZZZZ</name>
<evidence type="ECO:0000259" key="7">
    <source>
        <dbReference type="Pfam" id="PF00149"/>
    </source>
</evidence>
<dbReference type="PANTHER" id="PTHR34990:SF2">
    <property type="entry name" value="BLL8164 PROTEIN"/>
    <property type="match status" value="1"/>
</dbReference>
<dbReference type="AlphaFoldDB" id="A0A3B0UPK0"/>
<evidence type="ECO:0000256" key="4">
    <source>
        <dbReference type="ARBA" id="ARBA00023136"/>
    </source>
</evidence>
<protein>
    <recommendedName>
        <fullName evidence="7">Calcineurin-like phosphoesterase domain-containing protein</fullName>
    </recommendedName>
</protein>
<evidence type="ECO:0000256" key="5">
    <source>
        <dbReference type="ARBA" id="ARBA00023211"/>
    </source>
</evidence>
<dbReference type="Gene3D" id="3.60.21.10">
    <property type="match status" value="1"/>
</dbReference>
<keyword evidence="4 6" id="KW-0472">Membrane</keyword>
<reference evidence="8" key="1">
    <citation type="submission" date="2018-06" db="EMBL/GenBank/DDBJ databases">
        <authorList>
            <person name="Zhirakovskaya E."/>
        </authorList>
    </citation>
    <scope>NUCLEOTIDE SEQUENCE</scope>
</reference>
<feature type="transmembrane region" description="Helical" evidence="6">
    <location>
        <begin position="133"/>
        <end position="155"/>
    </location>
</feature>
<dbReference type="InterPro" id="IPR043461">
    <property type="entry name" value="LpxH-like"/>
</dbReference>
<sequence length="278" mass="32067">MKPDDTRKVKVVVISDVHLATFASKAIELVAYLKSISPEILVLNGDIIDAWRFTRNYFPKAHFKVVRQVVKMMEKGTKVHYISGNHDEILRKFDLTQLGNFHIANQLELELGGTRTWIFHGDIFDSIIHSAKWLAKFGAALYGLVSVINFFLGAFSRKRITVYKRTKGHEHKNRAITTRFEKLVGAIAIQRKFQTVICGHTHLPADKMIYDELGSVRYINCGDWVEHYTAAEYSDEEWELVYFSNEKEDDLSHDDLFIPGKKQIYRKILEEFAVTGIL</sequence>
<feature type="domain" description="Calcineurin-like phosphoesterase" evidence="7">
    <location>
        <begin position="10"/>
        <end position="203"/>
    </location>
</feature>
<dbReference type="CDD" id="cd07398">
    <property type="entry name" value="MPP_YbbF-LpxH"/>
    <property type="match status" value="1"/>
</dbReference>
<evidence type="ECO:0000256" key="6">
    <source>
        <dbReference type="SAM" id="Phobius"/>
    </source>
</evidence>
<dbReference type="InterPro" id="IPR004843">
    <property type="entry name" value="Calcineurin-like_PHP"/>
</dbReference>
<keyword evidence="3" id="KW-0479">Metal-binding</keyword>
<keyword evidence="2" id="KW-0997">Cell inner membrane</keyword>
<gene>
    <name evidence="8" type="ORF">MNBD_BACTEROID01-901</name>
</gene>
<evidence type="ECO:0000256" key="3">
    <source>
        <dbReference type="ARBA" id="ARBA00022723"/>
    </source>
</evidence>
<dbReference type="GO" id="GO:0046872">
    <property type="term" value="F:metal ion binding"/>
    <property type="evidence" value="ECO:0007669"/>
    <property type="project" value="UniProtKB-KW"/>
</dbReference>
<dbReference type="EMBL" id="UOEP01000163">
    <property type="protein sequence ID" value="VAW22044.1"/>
    <property type="molecule type" value="Genomic_DNA"/>
</dbReference>
<evidence type="ECO:0000256" key="1">
    <source>
        <dbReference type="ARBA" id="ARBA00022475"/>
    </source>
</evidence>
<dbReference type="InterPro" id="IPR029052">
    <property type="entry name" value="Metallo-depent_PP-like"/>
</dbReference>
<keyword evidence="6" id="KW-1133">Transmembrane helix</keyword>
<keyword evidence="1" id="KW-1003">Cell membrane</keyword>
<dbReference type="SUPFAM" id="SSF56300">
    <property type="entry name" value="Metallo-dependent phosphatases"/>
    <property type="match status" value="1"/>
</dbReference>
<proteinExistence type="predicted"/>
<keyword evidence="5" id="KW-0464">Manganese</keyword>
<dbReference type="PANTHER" id="PTHR34990">
    <property type="entry name" value="UDP-2,3-DIACYLGLUCOSAMINE HYDROLASE-RELATED"/>
    <property type="match status" value="1"/>
</dbReference>
<dbReference type="Pfam" id="PF00149">
    <property type="entry name" value="Metallophos"/>
    <property type="match status" value="1"/>
</dbReference>
<dbReference type="GO" id="GO:0009245">
    <property type="term" value="P:lipid A biosynthetic process"/>
    <property type="evidence" value="ECO:0007669"/>
    <property type="project" value="TreeGrafter"/>
</dbReference>
<dbReference type="GO" id="GO:0008758">
    <property type="term" value="F:UDP-2,3-diacylglucosamine hydrolase activity"/>
    <property type="evidence" value="ECO:0007669"/>
    <property type="project" value="TreeGrafter"/>
</dbReference>
<accession>A0A3B0UPK0</accession>
<evidence type="ECO:0000256" key="2">
    <source>
        <dbReference type="ARBA" id="ARBA00022519"/>
    </source>
</evidence>
<dbReference type="GO" id="GO:0016020">
    <property type="term" value="C:membrane"/>
    <property type="evidence" value="ECO:0007669"/>
    <property type="project" value="GOC"/>
</dbReference>
<organism evidence="8">
    <name type="scientific">hydrothermal vent metagenome</name>
    <dbReference type="NCBI Taxonomy" id="652676"/>
    <lineage>
        <taxon>unclassified sequences</taxon>
        <taxon>metagenomes</taxon>
        <taxon>ecological metagenomes</taxon>
    </lineage>
</organism>
<evidence type="ECO:0000313" key="8">
    <source>
        <dbReference type="EMBL" id="VAW22044.1"/>
    </source>
</evidence>
<keyword evidence="6" id="KW-0812">Transmembrane</keyword>